<dbReference type="EMBL" id="LAVV01007537">
    <property type="protein sequence ID" value="KNZ55613.1"/>
    <property type="molecule type" value="Genomic_DNA"/>
</dbReference>
<proteinExistence type="predicted"/>
<organism evidence="3 4">
    <name type="scientific">Puccinia sorghi</name>
    <dbReference type="NCBI Taxonomy" id="27349"/>
    <lineage>
        <taxon>Eukaryota</taxon>
        <taxon>Fungi</taxon>
        <taxon>Dikarya</taxon>
        <taxon>Basidiomycota</taxon>
        <taxon>Pucciniomycotina</taxon>
        <taxon>Pucciniomycetes</taxon>
        <taxon>Pucciniales</taxon>
        <taxon>Pucciniaceae</taxon>
        <taxon>Puccinia</taxon>
    </lineage>
</organism>
<feature type="compositionally biased region" description="Basic residues" evidence="1">
    <location>
        <begin position="527"/>
        <end position="539"/>
    </location>
</feature>
<dbReference type="PANTHER" id="PTHR11360:SF287">
    <property type="entry name" value="MFS MONOCARBOXYLATE TRANSPORTER"/>
    <property type="match status" value="1"/>
</dbReference>
<feature type="region of interest" description="Disordered" evidence="1">
    <location>
        <begin position="519"/>
        <end position="545"/>
    </location>
</feature>
<feature type="transmembrane region" description="Helical" evidence="2">
    <location>
        <begin position="378"/>
        <end position="395"/>
    </location>
</feature>
<keyword evidence="2" id="KW-1133">Transmembrane helix</keyword>
<sequence>MTDRNEESTQKKSRQLDFKVTEPVNGAVTIEHDPADPPPADGGWLAWRFALVAFAIDGIVWGPPLCYGIFLPFKPYSEFNPSLAALIGMETSNFRTSCLGLLYCTGVVLSPLLLRYPIFCTWCPWIGSVLCFVGLFSASYTEKAVVLILTQGVLYGTGGCTWKKKMRMIKLHKFTPNLIYLSEWWVLKRGFIGGLTFSGESLSRTTFTHPYTLFAMFNTPHNVTGSACLGLLWGPVMQWILGKHPTPITLRYYAFVWLCLMLMLLPFFNGRLPKSSRNKSESTNMEYLKLPLFWFLIVINVRDKPWFILLPSYLNAKSKSTSVLPFTSRAYWVPVIYMPSYATSMGRSGALPLEFYSAASIASQILGGMASDLMDSSWIVLISCLTSSLSVFFMWGFCQDFSMFCTFCTIYGLFAPCYTSLWHRFAMIIAPKNPRSASIINFFLASRGIVNIMTGPLCGLLLNTPFPSTRDYRGIINACGTLLLISSLGVTMRVFYRNSPEGSSEEEPIEMFNHQPLTKCNLNRPPCKIKRNAKQKRRSLRDESV</sequence>
<dbReference type="AlphaFoldDB" id="A0A0L6V4B9"/>
<name>A0A0L6V4B9_9BASI</name>
<dbReference type="STRING" id="27349.A0A0L6V4B9"/>
<evidence type="ECO:0000256" key="2">
    <source>
        <dbReference type="SAM" id="Phobius"/>
    </source>
</evidence>
<dbReference type="InterPro" id="IPR036259">
    <property type="entry name" value="MFS_trans_sf"/>
</dbReference>
<dbReference type="OrthoDB" id="2213137at2759"/>
<keyword evidence="2" id="KW-0472">Membrane</keyword>
<evidence type="ECO:0000313" key="3">
    <source>
        <dbReference type="EMBL" id="KNZ55613.1"/>
    </source>
</evidence>
<feature type="transmembrane region" description="Helical" evidence="2">
    <location>
        <begin position="49"/>
        <end position="73"/>
    </location>
</feature>
<dbReference type="InterPro" id="IPR050327">
    <property type="entry name" value="Proton-linked_MCT"/>
</dbReference>
<feature type="transmembrane region" description="Helical" evidence="2">
    <location>
        <begin position="442"/>
        <end position="462"/>
    </location>
</feature>
<evidence type="ECO:0000256" key="1">
    <source>
        <dbReference type="SAM" id="MobiDB-lite"/>
    </source>
</evidence>
<gene>
    <name evidence="3" type="ORF">VP01_2631g3</name>
</gene>
<comment type="caution">
    <text evidence="3">The sequence shown here is derived from an EMBL/GenBank/DDBJ whole genome shotgun (WGS) entry which is preliminary data.</text>
</comment>
<evidence type="ECO:0008006" key="5">
    <source>
        <dbReference type="Google" id="ProtNLM"/>
    </source>
</evidence>
<feature type="transmembrane region" description="Helical" evidence="2">
    <location>
        <begin position="474"/>
        <end position="496"/>
    </location>
</feature>
<dbReference type="SUPFAM" id="SSF103473">
    <property type="entry name" value="MFS general substrate transporter"/>
    <property type="match status" value="1"/>
</dbReference>
<evidence type="ECO:0000313" key="4">
    <source>
        <dbReference type="Proteomes" id="UP000037035"/>
    </source>
</evidence>
<protein>
    <recommendedName>
        <fullName evidence="5">Major facilitator superfamily (MFS) profile domain-containing protein</fullName>
    </recommendedName>
</protein>
<keyword evidence="2" id="KW-0812">Transmembrane</keyword>
<feature type="transmembrane region" description="Helical" evidence="2">
    <location>
        <begin position="119"/>
        <end position="138"/>
    </location>
</feature>
<dbReference type="VEuPathDB" id="FungiDB:VP01_2631g3"/>
<reference evidence="3 4" key="1">
    <citation type="submission" date="2015-08" db="EMBL/GenBank/DDBJ databases">
        <title>Next Generation Sequencing and Analysis of the Genome of Puccinia sorghi L Schw, the Causal Agent of Maize Common Rust.</title>
        <authorList>
            <person name="Rochi L."/>
            <person name="Burguener G."/>
            <person name="Darino M."/>
            <person name="Turjanski A."/>
            <person name="Kreff E."/>
            <person name="Dieguez M.J."/>
            <person name="Sacco F."/>
        </authorList>
    </citation>
    <scope>NUCLEOTIDE SEQUENCE [LARGE SCALE GENOMIC DNA]</scope>
    <source>
        <strain evidence="3 4">RO10H11247</strain>
    </source>
</reference>
<dbReference type="Proteomes" id="UP000037035">
    <property type="component" value="Unassembled WGS sequence"/>
</dbReference>
<feature type="transmembrane region" description="Helical" evidence="2">
    <location>
        <begin position="93"/>
        <end position="114"/>
    </location>
</feature>
<feature type="transmembrane region" description="Helical" evidence="2">
    <location>
        <begin position="401"/>
        <end position="421"/>
    </location>
</feature>
<dbReference type="PANTHER" id="PTHR11360">
    <property type="entry name" value="MONOCARBOXYLATE TRANSPORTER"/>
    <property type="match status" value="1"/>
</dbReference>
<feature type="transmembrane region" description="Helical" evidence="2">
    <location>
        <begin position="252"/>
        <end position="272"/>
    </location>
</feature>
<feature type="transmembrane region" description="Helical" evidence="2">
    <location>
        <begin position="144"/>
        <end position="162"/>
    </location>
</feature>
<accession>A0A0L6V4B9</accession>
<keyword evidence="4" id="KW-1185">Reference proteome</keyword>